<protein>
    <submittedName>
        <fullName evidence="2">Uncharacterized protein</fullName>
    </submittedName>
</protein>
<dbReference type="EMBL" id="KI894018">
    <property type="protein sequence ID" value="OCF29709.1"/>
    <property type="molecule type" value="Genomic_DNA"/>
</dbReference>
<feature type="region of interest" description="Disordered" evidence="1">
    <location>
        <begin position="80"/>
        <end position="120"/>
    </location>
</feature>
<name>A0A1B9GFB7_9TREE</name>
<dbReference type="Proteomes" id="UP000092730">
    <property type="component" value="Chromosome 1"/>
</dbReference>
<reference evidence="3" key="4">
    <citation type="submission" date="2024-02" db="EMBL/GenBank/DDBJ databases">
        <title>Comparative genomics of Cryptococcus and Kwoniella reveals pathogenesis evolution and contrasting modes of karyotype evolution via chromosome fusion or intercentromeric recombination.</title>
        <authorList>
            <person name="Coelho M.A."/>
            <person name="David-Palma M."/>
            <person name="Shea T."/>
            <person name="Bowers K."/>
            <person name="McGinley-Smith S."/>
            <person name="Mohammad A.W."/>
            <person name="Gnirke A."/>
            <person name="Yurkov A.M."/>
            <person name="Nowrousian M."/>
            <person name="Sun S."/>
            <person name="Cuomo C.A."/>
            <person name="Heitman J."/>
        </authorList>
    </citation>
    <scope>NUCLEOTIDE SEQUENCE</scope>
    <source>
        <strain evidence="3">CBS 10118</strain>
    </source>
</reference>
<dbReference type="KEGG" id="kbi:30205620"/>
<feature type="region of interest" description="Disordered" evidence="1">
    <location>
        <begin position="37"/>
        <end position="60"/>
    </location>
</feature>
<reference evidence="3" key="2">
    <citation type="submission" date="2013-07" db="EMBL/GenBank/DDBJ databases">
        <authorList>
            <consortium name="The Broad Institute Genome Sequencing Platform"/>
            <person name="Cuomo C."/>
            <person name="Litvintseva A."/>
            <person name="Chen Y."/>
            <person name="Heitman J."/>
            <person name="Sun S."/>
            <person name="Springer D."/>
            <person name="Dromer F."/>
            <person name="Young S.K."/>
            <person name="Zeng Q."/>
            <person name="Gargeya S."/>
            <person name="Fitzgerald M."/>
            <person name="Abouelleil A."/>
            <person name="Alvarado L."/>
            <person name="Berlin A.M."/>
            <person name="Chapman S.B."/>
            <person name="Dewar J."/>
            <person name="Goldberg J."/>
            <person name="Griggs A."/>
            <person name="Gujja S."/>
            <person name="Hansen M."/>
            <person name="Howarth C."/>
            <person name="Imamovic A."/>
            <person name="Larimer J."/>
            <person name="McCowan C."/>
            <person name="Murphy C."/>
            <person name="Pearson M."/>
            <person name="Priest M."/>
            <person name="Roberts A."/>
            <person name="Saif S."/>
            <person name="Shea T."/>
            <person name="Sykes S."/>
            <person name="Wortman J."/>
            <person name="Nusbaum C."/>
            <person name="Birren B."/>
        </authorList>
    </citation>
    <scope>NUCLEOTIDE SEQUENCE</scope>
    <source>
        <strain evidence="3">CBS 10118</strain>
    </source>
</reference>
<organism evidence="2">
    <name type="scientific">Kwoniella bestiolae CBS 10118</name>
    <dbReference type="NCBI Taxonomy" id="1296100"/>
    <lineage>
        <taxon>Eukaryota</taxon>
        <taxon>Fungi</taxon>
        <taxon>Dikarya</taxon>
        <taxon>Basidiomycota</taxon>
        <taxon>Agaricomycotina</taxon>
        <taxon>Tremellomycetes</taxon>
        <taxon>Tremellales</taxon>
        <taxon>Cryptococcaceae</taxon>
        <taxon>Kwoniella</taxon>
    </lineage>
</organism>
<feature type="compositionally biased region" description="Gly residues" evidence="1">
    <location>
        <begin position="106"/>
        <end position="115"/>
    </location>
</feature>
<evidence type="ECO:0000313" key="3">
    <source>
        <dbReference type="EMBL" id="WVW80548.1"/>
    </source>
</evidence>
<proteinExistence type="predicted"/>
<gene>
    <name evidence="2" type="ORF">I302_01221</name>
    <name evidence="3" type="ORF">I302_102533</name>
</gene>
<reference evidence="2" key="3">
    <citation type="submission" date="2014-01" db="EMBL/GenBank/DDBJ databases">
        <title>Evolution of pathogenesis and genome organization in the Tremellales.</title>
        <authorList>
            <person name="Cuomo C."/>
            <person name="Litvintseva A."/>
            <person name="Heitman J."/>
            <person name="Chen Y."/>
            <person name="Sun S."/>
            <person name="Springer D."/>
            <person name="Dromer F."/>
            <person name="Young S."/>
            <person name="Zeng Q."/>
            <person name="Chapman S."/>
            <person name="Gujja S."/>
            <person name="Saif S."/>
            <person name="Birren B."/>
        </authorList>
    </citation>
    <scope>NUCLEOTIDE SEQUENCE</scope>
    <source>
        <strain evidence="2">CBS 10118</strain>
    </source>
</reference>
<keyword evidence="4" id="KW-1185">Reference proteome</keyword>
<reference evidence="2" key="1">
    <citation type="submission" date="2013-07" db="EMBL/GenBank/DDBJ databases">
        <title>The Genome Sequence of Cryptococcus bestiolae CBS10118.</title>
        <authorList>
            <consortium name="The Broad Institute Genome Sequencing Platform"/>
            <person name="Cuomo C."/>
            <person name="Litvintseva A."/>
            <person name="Chen Y."/>
            <person name="Heitman J."/>
            <person name="Sun S."/>
            <person name="Springer D."/>
            <person name="Dromer F."/>
            <person name="Young S.K."/>
            <person name="Zeng Q."/>
            <person name="Gargeya S."/>
            <person name="Fitzgerald M."/>
            <person name="Abouelleil A."/>
            <person name="Alvarado L."/>
            <person name="Berlin A.M."/>
            <person name="Chapman S.B."/>
            <person name="Dewar J."/>
            <person name="Goldberg J."/>
            <person name="Griggs A."/>
            <person name="Gujja S."/>
            <person name="Hansen M."/>
            <person name="Howarth C."/>
            <person name="Imamovic A."/>
            <person name="Larimer J."/>
            <person name="McCowan C."/>
            <person name="Murphy C."/>
            <person name="Pearson M."/>
            <person name="Priest M."/>
            <person name="Roberts A."/>
            <person name="Saif S."/>
            <person name="Shea T."/>
            <person name="Sykes S."/>
            <person name="Wortman J."/>
            <person name="Nusbaum C."/>
            <person name="Birren B."/>
        </authorList>
    </citation>
    <scope>NUCLEOTIDE SEQUENCE [LARGE SCALE GENOMIC DNA]</scope>
    <source>
        <strain evidence="2">CBS 10118</strain>
    </source>
</reference>
<evidence type="ECO:0000313" key="2">
    <source>
        <dbReference type="EMBL" id="OCF29709.1"/>
    </source>
</evidence>
<dbReference type="RefSeq" id="XP_019050779.1">
    <property type="nucleotide sequence ID" value="XM_019187901.1"/>
</dbReference>
<dbReference type="AlphaFoldDB" id="A0A1B9GFB7"/>
<sequence>MGENKEEAKGKIDRKSFAASLNDLRALMDEVIAKAESLFSQDSSEARAPLPSLDDSNKMDENDIMVDEDGRPLAFQEAFSPAPDDCKKPKGESVDDGGADVIAGQGASGSGGLAQQGGIDAGHQVQEVTGMKDAEKMRAAEELKASW</sequence>
<dbReference type="EMBL" id="CP144541">
    <property type="protein sequence ID" value="WVW80548.1"/>
    <property type="molecule type" value="Genomic_DNA"/>
</dbReference>
<dbReference type="VEuPathDB" id="FungiDB:I302_01221"/>
<evidence type="ECO:0000256" key="1">
    <source>
        <dbReference type="SAM" id="MobiDB-lite"/>
    </source>
</evidence>
<accession>A0A1B9GFB7</accession>
<dbReference type="GeneID" id="30205620"/>
<evidence type="ECO:0000313" key="4">
    <source>
        <dbReference type="Proteomes" id="UP000092730"/>
    </source>
</evidence>
<feature type="compositionally biased region" description="Basic and acidic residues" evidence="1">
    <location>
        <begin position="84"/>
        <end position="93"/>
    </location>
</feature>